<comment type="caution">
    <text evidence="1">The sequence shown here is derived from an EMBL/GenBank/DDBJ whole genome shotgun (WGS) entry which is preliminary data.</text>
</comment>
<dbReference type="PANTHER" id="PTHR33964">
    <property type="entry name" value="RE45066P-RELATED"/>
    <property type="match status" value="1"/>
</dbReference>
<dbReference type="PANTHER" id="PTHR33964:SF9">
    <property type="match status" value="1"/>
</dbReference>
<dbReference type="EMBL" id="JABSTR010000002">
    <property type="protein sequence ID" value="KAH9363588.1"/>
    <property type="molecule type" value="Genomic_DNA"/>
</dbReference>
<accession>A0A9J6FNK8</accession>
<organism evidence="1 2">
    <name type="scientific">Haemaphysalis longicornis</name>
    <name type="common">Bush tick</name>
    <dbReference type="NCBI Taxonomy" id="44386"/>
    <lineage>
        <taxon>Eukaryota</taxon>
        <taxon>Metazoa</taxon>
        <taxon>Ecdysozoa</taxon>
        <taxon>Arthropoda</taxon>
        <taxon>Chelicerata</taxon>
        <taxon>Arachnida</taxon>
        <taxon>Acari</taxon>
        <taxon>Parasitiformes</taxon>
        <taxon>Ixodida</taxon>
        <taxon>Ixodoidea</taxon>
        <taxon>Ixodidae</taxon>
        <taxon>Haemaphysalinae</taxon>
        <taxon>Haemaphysalis</taxon>
    </lineage>
</organism>
<dbReference type="VEuPathDB" id="VectorBase:HLOH_043372"/>
<gene>
    <name evidence="1" type="ORF">HPB48_013763</name>
</gene>
<protein>
    <submittedName>
        <fullName evidence="1">Uncharacterized protein</fullName>
    </submittedName>
</protein>
<dbReference type="AlphaFoldDB" id="A0A9J6FNK8"/>
<dbReference type="OMA" id="TTWYPRT"/>
<name>A0A9J6FNK8_HAELO</name>
<dbReference type="OrthoDB" id="10051804at2759"/>
<sequence>MARHIATLVTAYPSLTRGSSTPHRAAALSANGRGPTGCETKLQNCTDLVKPFLNDLRYMFPTTIEDVDDMCKMWSRFVDCIRRYVTDCATEDQRSKFNNAVGDSIDTVHAICSSERYQREYLQNASCFRKVSVDNCGVFYTAMVDQVTNPASRHDHICCSYSQFKSCVSEPLLRLCGNRARTIMDHSMAFLIDRCGKSYYSMARYVWRRLSYKCPRARAMPLARRDDVPSPLVAGSAPTAAAAASTSTRRPKKSVSSVTTWYPRTVVYTLKPTPSSQVSRYSAASSVTPSTALLTCVLLCTSSTLRALLDRSR</sequence>
<dbReference type="Proteomes" id="UP000821853">
    <property type="component" value="Chromosome 10"/>
</dbReference>
<reference evidence="1 2" key="1">
    <citation type="journal article" date="2020" name="Cell">
        <title>Large-Scale Comparative Analyses of Tick Genomes Elucidate Their Genetic Diversity and Vector Capacities.</title>
        <authorList>
            <consortium name="Tick Genome and Microbiome Consortium (TIGMIC)"/>
            <person name="Jia N."/>
            <person name="Wang J."/>
            <person name="Shi W."/>
            <person name="Du L."/>
            <person name="Sun Y."/>
            <person name="Zhan W."/>
            <person name="Jiang J.F."/>
            <person name="Wang Q."/>
            <person name="Zhang B."/>
            <person name="Ji P."/>
            <person name="Bell-Sakyi L."/>
            <person name="Cui X.M."/>
            <person name="Yuan T.T."/>
            <person name="Jiang B.G."/>
            <person name="Yang W.F."/>
            <person name="Lam T.T."/>
            <person name="Chang Q.C."/>
            <person name="Ding S.J."/>
            <person name="Wang X.J."/>
            <person name="Zhu J.G."/>
            <person name="Ruan X.D."/>
            <person name="Zhao L."/>
            <person name="Wei J.T."/>
            <person name="Ye R.Z."/>
            <person name="Que T.C."/>
            <person name="Du C.H."/>
            <person name="Zhou Y.H."/>
            <person name="Cheng J.X."/>
            <person name="Dai P.F."/>
            <person name="Guo W.B."/>
            <person name="Han X.H."/>
            <person name="Huang E.J."/>
            <person name="Li L.F."/>
            <person name="Wei W."/>
            <person name="Gao Y.C."/>
            <person name="Liu J.Z."/>
            <person name="Shao H.Z."/>
            <person name="Wang X."/>
            <person name="Wang C.C."/>
            <person name="Yang T.C."/>
            <person name="Huo Q.B."/>
            <person name="Li W."/>
            <person name="Chen H.Y."/>
            <person name="Chen S.E."/>
            <person name="Zhou L.G."/>
            <person name="Ni X.B."/>
            <person name="Tian J.H."/>
            <person name="Sheng Y."/>
            <person name="Liu T."/>
            <person name="Pan Y.S."/>
            <person name="Xia L.Y."/>
            <person name="Li J."/>
            <person name="Zhao F."/>
            <person name="Cao W.C."/>
        </authorList>
    </citation>
    <scope>NUCLEOTIDE SEQUENCE [LARGE SCALE GENOMIC DNA]</scope>
    <source>
        <strain evidence="1">HaeL-2018</strain>
    </source>
</reference>
<keyword evidence="2" id="KW-1185">Reference proteome</keyword>
<evidence type="ECO:0000313" key="2">
    <source>
        <dbReference type="Proteomes" id="UP000821853"/>
    </source>
</evidence>
<evidence type="ECO:0000313" key="1">
    <source>
        <dbReference type="EMBL" id="KAH9363588.1"/>
    </source>
</evidence>
<proteinExistence type="predicted"/>